<dbReference type="Proteomes" id="UP000516160">
    <property type="component" value="Chromosome"/>
</dbReference>
<dbReference type="InterPro" id="IPR036389">
    <property type="entry name" value="RNase_III_sf"/>
</dbReference>
<dbReference type="KEGG" id="acae:HYG86_08430"/>
<sequence>MNKSQLEKEIPVLALAFVGDSVYDTYIRSMLLRSGKYKPNLLHKRAEKFNKATSQSIAFLRIQNELEEIELNIALRGRNVKGNSFPKSATVAEYKNATGLEAVMGYLYLNNNFGRIETLMSRIVEIIQGEED</sequence>
<keyword evidence="2 6" id="KW-0698">rRNA processing</keyword>
<comment type="subunit">
    <text evidence="6">Homodimer.</text>
</comment>
<dbReference type="GO" id="GO:0019843">
    <property type="term" value="F:rRNA binding"/>
    <property type="evidence" value="ECO:0007669"/>
    <property type="project" value="UniProtKB-UniRule"/>
</dbReference>
<dbReference type="GO" id="GO:0005737">
    <property type="term" value="C:cytoplasm"/>
    <property type="evidence" value="ECO:0007669"/>
    <property type="project" value="UniProtKB-SubCell"/>
</dbReference>
<feature type="domain" description="RNase III" evidence="7">
    <location>
        <begin position="14"/>
        <end position="111"/>
    </location>
</feature>
<comment type="cofactor">
    <cofactor evidence="6">
        <name>Mg(2+)</name>
        <dbReference type="ChEBI" id="CHEBI:18420"/>
    </cofactor>
</comment>
<evidence type="ECO:0000256" key="3">
    <source>
        <dbReference type="ARBA" id="ARBA00022722"/>
    </source>
</evidence>
<comment type="similarity">
    <text evidence="6">Belongs to the MrnC RNase family.</text>
</comment>
<dbReference type="PANTHER" id="PTHR34276:SF1">
    <property type="entry name" value="MINI-RIBONUCLEASE 3"/>
    <property type="match status" value="1"/>
</dbReference>
<dbReference type="EC" id="3.1.26.-" evidence="6"/>
<gene>
    <name evidence="6" type="primary">mrnC</name>
    <name evidence="8" type="ORF">HYG86_08430</name>
</gene>
<accession>A0A7G9W7Z9</accession>
<name>A0A7G9W7Z9_ALKCA</name>
<keyword evidence="4 6" id="KW-0255">Endonuclease</keyword>
<evidence type="ECO:0000256" key="5">
    <source>
        <dbReference type="ARBA" id="ARBA00022801"/>
    </source>
</evidence>
<dbReference type="AlphaFoldDB" id="A0A7G9W7Z9"/>
<evidence type="ECO:0000256" key="2">
    <source>
        <dbReference type="ARBA" id="ARBA00022552"/>
    </source>
</evidence>
<keyword evidence="6" id="KW-0963">Cytoplasm</keyword>
<evidence type="ECO:0000259" key="7">
    <source>
        <dbReference type="Pfam" id="PF00636"/>
    </source>
</evidence>
<evidence type="ECO:0000256" key="6">
    <source>
        <dbReference type="HAMAP-Rule" id="MF_01468"/>
    </source>
</evidence>
<proteinExistence type="inferred from homology"/>
<dbReference type="PIRSF" id="PIRSF005520">
    <property type="entry name" value="UCP005520"/>
    <property type="match status" value="1"/>
</dbReference>
<dbReference type="Gene3D" id="1.10.1520.10">
    <property type="entry name" value="Ribonuclease III domain"/>
    <property type="match status" value="1"/>
</dbReference>
<keyword evidence="5 6" id="KW-0378">Hydrolase</keyword>
<organism evidence="8 9">
    <name type="scientific">Alkalicella caledoniensis</name>
    <dbReference type="NCBI Taxonomy" id="2731377"/>
    <lineage>
        <taxon>Bacteria</taxon>
        <taxon>Bacillati</taxon>
        <taxon>Bacillota</taxon>
        <taxon>Clostridia</taxon>
        <taxon>Eubacteriales</taxon>
        <taxon>Proteinivoracaceae</taxon>
        <taxon>Alkalicella</taxon>
    </lineage>
</organism>
<evidence type="ECO:0000256" key="1">
    <source>
        <dbReference type="ARBA" id="ARBA00022517"/>
    </source>
</evidence>
<keyword evidence="6" id="KW-0460">Magnesium</keyword>
<comment type="subcellular location">
    <subcellularLocation>
        <location evidence="6">Cytoplasm</location>
    </subcellularLocation>
</comment>
<keyword evidence="1 6" id="KW-0690">Ribosome biogenesis</keyword>
<dbReference type="GO" id="GO:0004525">
    <property type="term" value="F:ribonuclease III activity"/>
    <property type="evidence" value="ECO:0007669"/>
    <property type="project" value="InterPro"/>
</dbReference>
<dbReference type="EMBL" id="CP058559">
    <property type="protein sequence ID" value="QNO14811.1"/>
    <property type="molecule type" value="Genomic_DNA"/>
</dbReference>
<keyword evidence="3 6" id="KW-0540">Nuclease</keyword>
<dbReference type="Pfam" id="PF00636">
    <property type="entry name" value="Ribonuclease_3"/>
    <property type="match status" value="1"/>
</dbReference>
<evidence type="ECO:0000256" key="4">
    <source>
        <dbReference type="ARBA" id="ARBA00022759"/>
    </source>
</evidence>
<comment type="function">
    <text evidence="6">Involved in correct processing of both the 5' and 3' ends of 23S rRNA precursor. Processes 30S rRNA precursor transcript even in absence of ribonuclease 3 (Rnc); Rnc processes 30S rRNA into smaller rRNA precursors.</text>
</comment>
<evidence type="ECO:0000313" key="8">
    <source>
        <dbReference type="EMBL" id="QNO14811.1"/>
    </source>
</evidence>
<dbReference type="GO" id="GO:0006364">
    <property type="term" value="P:rRNA processing"/>
    <property type="evidence" value="ECO:0007669"/>
    <property type="project" value="UniProtKB-UniRule"/>
</dbReference>
<dbReference type="InterPro" id="IPR008226">
    <property type="entry name" value="Mini3_fam"/>
</dbReference>
<dbReference type="RefSeq" id="WP_213168817.1">
    <property type="nucleotide sequence ID" value="NZ_CP058559.1"/>
</dbReference>
<dbReference type="SUPFAM" id="SSF69065">
    <property type="entry name" value="RNase III domain-like"/>
    <property type="match status" value="1"/>
</dbReference>
<keyword evidence="6" id="KW-0694">RNA-binding</keyword>
<reference evidence="8 9" key="1">
    <citation type="submission" date="2020-07" db="EMBL/GenBank/DDBJ databases">
        <title>Alkalicella. sp. LB2 genome.</title>
        <authorList>
            <person name="Postec A."/>
            <person name="Quemeneur M."/>
        </authorList>
    </citation>
    <scope>NUCLEOTIDE SEQUENCE [LARGE SCALE GENOMIC DNA]</scope>
    <source>
        <strain evidence="8 9">LB2</strain>
    </source>
</reference>
<dbReference type="InterPro" id="IPR000999">
    <property type="entry name" value="RNase_III_dom"/>
</dbReference>
<evidence type="ECO:0000313" key="9">
    <source>
        <dbReference type="Proteomes" id="UP000516160"/>
    </source>
</evidence>
<dbReference type="PANTHER" id="PTHR34276">
    <property type="entry name" value="MINI-RIBONUCLEASE 3"/>
    <property type="match status" value="1"/>
</dbReference>
<protein>
    <recommendedName>
        <fullName evidence="6">Mini-ribonuclease 3</fullName>
        <shortName evidence="6">Mini-3</shortName>
        <shortName evidence="6">Mini-RNase 3</shortName>
        <ecNumber evidence="6">3.1.26.-</ecNumber>
    </recommendedName>
    <alternativeName>
        <fullName evidence="6">Mini-RNase III</fullName>
        <shortName evidence="6">Mini-III</shortName>
    </alternativeName>
</protein>
<keyword evidence="6" id="KW-0699">rRNA-binding</keyword>
<dbReference type="HAMAP" id="MF_01468">
    <property type="entry name" value="RNase_Mini_III"/>
    <property type="match status" value="1"/>
</dbReference>
<keyword evidence="9" id="KW-1185">Reference proteome</keyword>
<feature type="active site" evidence="6">
    <location>
        <position position="20"/>
    </location>
</feature>